<dbReference type="Gene3D" id="1.10.486.10">
    <property type="entry name" value="PCRA, domain 4"/>
    <property type="match status" value="1"/>
</dbReference>
<dbReference type="InterPro" id="IPR011604">
    <property type="entry name" value="PDDEXK-like_dom_sf"/>
</dbReference>
<evidence type="ECO:0000256" key="13">
    <source>
        <dbReference type="ARBA" id="ARBA00048988"/>
    </source>
</evidence>
<organism evidence="18 19">
    <name type="scientific">Natronobacterium haloterrestre</name>
    <name type="common">Halobiforma haloterrestris</name>
    <dbReference type="NCBI Taxonomy" id="148448"/>
    <lineage>
        <taxon>Archaea</taxon>
        <taxon>Methanobacteriati</taxon>
        <taxon>Methanobacteriota</taxon>
        <taxon>Stenosarchaea group</taxon>
        <taxon>Halobacteria</taxon>
        <taxon>Halobacteriales</taxon>
        <taxon>Natrialbaceae</taxon>
        <taxon>Natronobacterium</taxon>
    </lineage>
</organism>
<evidence type="ECO:0000256" key="7">
    <source>
        <dbReference type="ARBA" id="ARBA00022840"/>
    </source>
</evidence>
<feature type="binding site" evidence="14">
    <location>
        <begin position="28"/>
        <end position="35"/>
    </location>
    <ligand>
        <name>ATP</name>
        <dbReference type="ChEBI" id="CHEBI:30616"/>
    </ligand>
</feature>
<evidence type="ECO:0000256" key="10">
    <source>
        <dbReference type="ARBA" id="ARBA00023235"/>
    </source>
</evidence>
<dbReference type="RefSeq" id="WP_089789759.1">
    <property type="nucleotide sequence ID" value="NZ_FOKW01000014.1"/>
</dbReference>
<dbReference type="PROSITE" id="PS51217">
    <property type="entry name" value="UVRD_HELICASE_CTER"/>
    <property type="match status" value="1"/>
</dbReference>
<evidence type="ECO:0000256" key="2">
    <source>
        <dbReference type="ARBA" id="ARBA00022741"/>
    </source>
</evidence>
<dbReference type="InterPro" id="IPR027417">
    <property type="entry name" value="P-loop_NTPase"/>
</dbReference>
<evidence type="ECO:0000256" key="4">
    <source>
        <dbReference type="ARBA" id="ARBA00022801"/>
    </source>
</evidence>
<keyword evidence="4 14" id="KW-0378">Hydrolase</keyword>
<feature type="compositionally biased region" description="Polar residues" evidence="15">
    <location>
        <begin position="1026"/>
        <end position="1040"/>
    </location>
</feature>
<sequence length="1215" mass="135060">MTEEPVEIQLTEEQEDALVQGRNVAITAGAGTGKTTTLTERYVTILAENPSLTPENIVTITFTRKAAAELTERVREEVYDRLEAVDSPEAYHRWRNVLDDLEDGYVHTIHAFCTRLLRERAVEAPVPLGFAVLDEDGAATLQREVVTEFLERNQDNEDVKLLAQLWGRDQLVDVLAGLLDERPQSEAVLEAWRDAEVDEYVDICWEVVCDLDAADARQTLYADGLLEQLRTVADRVDREGAIADNDGLRAYRTFTEVPTTLPDDPEESDPRDCQRAILELYEACEKKNGGLYSSSGYVVGDRDDWSEYGDVYDDLKDTIDAVIAAVEPHADAVETTPGELETNSAHYALALMRVFNDVLAAYTDEKDRRDTLDFPDVIETTLEFLRANDAVTERLQEQFAAVMVDEFQDTDPRQWELVKLLTGVDEQAASNVFLVGDEKQSIYGFRGADVTTFGDARRELQTVNEARGVDDVLDSDAESPTALELSGNFRTLDEPLSFLNELFEYLFQPEGDTHEPYEAPPQELSTQRDQVEDIEGLTGSVEYLAVPDNADTAAELFGDDHPVAEGALDHTIEAEAQALAARLTHLFDDPPTVQDPDTGVHRDATPDDTAILLRRRTHLDRYQRALEEYDVPYTVVGGVGFYDTPEVQALTNLLRVLGDPQDDVSLYGVLRSPLFGFADDRLAPAVAEADSVWDALAKTDDPQLADAFDLLTEWRTLSGCATPSEDGVLPWNRLLSQVIDDTGYLASVSADERGQQAVANVEKFRDQVRTWSENGVHTAAGLLHRIDRQAEIDPREGEADIPGDVEGVRIMTIHSAKGLEFPIVTVPDLGSSLNFGRSVDDHGYVRLVEGTDDAPPVPAVSGPNPDDAFSIEKTAIHEYADRQSRPQERSESKRLLYVACTRTRDHLLLCGTHEFGYTNDGNIELGEVAAFEEADRWRDWLQPLVLDDDLLDQAIHSDQAGGQLGAARYNVRTPLRPTEWKTDESTAESTPEITIPTPPTQLPAVRVAATTLVNGVAAASEDGHTYSETTETDSTGLSPTTFGTVVHRINELQPPRTEWDDLIYRISGMAGEEPTVTDIDEAIAHADDAVAFVDSVEANVTLQETYDEYSVVARLDDTRIVGDIDRLLVTPEYYYIIDYKTNDCSATPTDELAEHYRPQMLAYALALFQHDSSRRVKASLRFTDTGVTEDFEWSVDQIREIESELRSMVKMLTSG</sequence>
<dbReference type="EMBL" id="FOKW01000014">
    <property type="protein sequence ID" value="SFC68173.1"/>
    <property type="molecule type" value="Genomic_DNA"/>
</dbReference>
<keyword evidence="8" id="KW-0238">DNA-binding</keyword>
<accession>A0A1I1LCR1</accession>
<comment type="catalytic activity">
    <reaction evidence="11">
        <text>Couples ATP hydrolysis with the unwinding of duplex DNA by translocating in the 3'-5' direction.</text>
        <dbReference type="EC" id="5.6.2.4"/>
    </reaction>
</comment>
<evidence type="ECO:0000256" key="8">
    <source>
        <dbReference type="ARBA" id="ARBA00023125"/>
    </source>
</evidence>
<dbReference type="InterPro" id="IPR014016">
    <property type="entry name" value="UvrD-like_ATP-bd"/>
</dbReference>
<dbReference type="SUPFAM" id="SSF52980">
    <property type="entry name" value="Restriction endonuclease-like"/>
    <property type="match status" value="1"/>
</dbReference>
<dbReference type="Proteomes" id="UP000199161">
    <property type="component" value="Unassembled WGS sequence"/>
</dbReference>
<dbReference type="GO" id="GO:0003677">
    <property type="term" value="F:DNA binding"/>
    <property type="evidence" value="ECO:0007669"/>
    <property type="project" value="UniProtKB-KW"/>
</dbReference>
<dbReference type="Pfam" id="PF13361">
    <property type="entry name" value="UvrD_C"/>
    <property type="match status" value="1"/>
</dbReference>
<proteinExistence type="predicted"/>
<evidence type="ECO:0000313" key="18">
    <source>
        <dbReference type="EMBL" id="SFC68173.1"/>
    </source>
</evidence>
<keyword evidence="19" id="KW-1185">Reference proteome</keyword>
<dbReference type="GO" id="GO:0004527">
    <property type="term" value="F:exonuclease activity"/>
    <property type="evidence" value="ECO:0007669"/>
    <property type="project" value="UniProtKB-KW"/>
</dbReference>
<evidence type="ECO:0000256" key="9">
    <source>
        <dbReference type="ARBA" id="ARBA00023204"/>
    </source>
</evidence>
<dbReference type="GO" id="GO:0005829">
    <property type="term" value="C:cytosol"/>
    <property type="evidence" value="ECO:0007669"/>
    <property type="project" value="TreeGrafter"/>
</dbReference>
<evidence type="ECO:0000256" key="3">
    <source>
        <dbReference type="ARBA" id="ARBA00022763"/>
    </source>
</evidence>
<feature type="region of interest" description="Disordered" evidence="15">
    <location>
        <begin position="1020"/>
        <end position="1040"/>
    </location>
</feature>
<dbReference type="Pfam" id="PF00580">
    <property type="entry name" value="UvrD-helicase"/>
    <property type="match status" value="1"/>
</dbReference>
<evidence type="ECO:0000256" key="12">
    <source>
        <dbReference type="ARBA" id="ARBA00034808"/>
    </source>
</evidence>
<dbReference type="InterPro" id="IPR038726">
    <property type="entry name" value="PDDEXK_AddAB-type"/>
</dbReference>
<feature type="region of interest" description="Disordered" evidence="15">
    <location>
        <begin position="975"/>
        <end position="999"/>
    </location>
</feature>
<protein>
    <recommendedName>
        <fullName evidence="12">DNA 3'-5' helicase</fullName>
        <ecNumber evidence="12">5.6.2.4</ecNumber>
    </recommendedName>
</protein>
<dbReference type="OrthoDB" id="203178at2157"/>
<keyword evidence="5 14" id="KW-0347">Helicase</keyword>
<evidence type="ECO:0000256" key="11">
    <source>
        <dbReference type="ARBA" id="ARBA00034617"/>
    </source>
</evidence>
<evidence type="ECO:0000259" key="17">
    <source>
        <dbReference type="PROSITE" id="PS51217"/>
    </source>
</evidence>
<dbReference type="AlphaFoldDB" id="A0A1I1LCR1"/>
<dbReference type="SUPFAM" id="SSF52540">
    <property type="entry name" value="P-loop containing nucleoside triphosphate hydrolases"/>
    <property type="match status" value="1"/>
</dbReference>
<dbReference type="GO" id="GO:0033202">
    <property type="term" value="C:DNA helicase complex"/>
    <property type="evidence" value="ECO:0007669"/>
    <property type="project" value="TreeGrafter"/>
</dbReference>
<dbReference type="GO" id="GO:0043138">
    <property type="term" value="F:3'-5' DNA helicase activity"/>
    <property type="evidence" value="ECO:0007669"/>
    <property type="project" value="UniProtKB-EC"/>
</dbReference>
<evidence type="ECO:0000256" key="5">
    <source>
        <dbReference type="ARBA" id="ARBA00022806"/>
    </source>
</evidence>
<dbReference type="Gene3D" id="3.90.320.10">
    <property type="match status" value="1"/>
</dbReference>
<feature type="domain" description="UvrD-like helicase ATP-binding" evidence="16">
    <location>
        <begin position="7"/>
        <end position="492"/>
    </location>
</feature>
<dbReference type="EC" id="5.6.2.4" evidence="12"/>
<keyword evidence="3" id="KW-0227">DNA damage</keyword>
<dbReference type="Gene3D" id="3.40.50.300">
    <property type="entry name" value="P-loop containing nucleotide triphosphate hydrolases"/>
    <property type="match status" value="4"/>
</dbReference>
<feature type="domain" description="UvrD-like helicase C-terminal" evidence="17">
    <location>
        <begin position="532"/>
        <end position="818"/>
    </location>
</feature>
<evidence type="ECO:0000313" key="19">
    <source>
        <dbReference type="Proteomes" id="UP000199161"/>
    </source>
</evidence>
<dbReference type="PROSITE" id="PS51198">
    <property type="entry name" value="UVRD_HELICASE_ATP_BIND"/>
    <property type="match status" value="1"/>
</dbReference>
<evidence type="ECO:0000259" key="16">
    <source>
        <dbReference type="PROSITE" id="PS51198"/>
    </source>
</evidence>
<keyword evidence="7 14" id="KW-0067">ATP-binding</keyword>
<keyword evidence="1" id="KW-0540">Nuclease</keyword>
<evidence type="ECO:0000256" key="1">
    <source>
        <dbReference type="ARBA" id="ARBA00022722"/>
    </source>
</evidence>
<dbReference type="Pfam" id="PF12705">
    <property type="entry name" value="PDDEXK_1"/>
    <property type="match status" value="1"/>
</dbReference>
<keyword evidence="6" id="KW-0269">Exonuclease</keyword>
<dbReference type="InterPro" id="IPR014017">
    <property type="entry name" value="DNA_helicase_UvrD-like_C"/>
</dbReference>
<evidence type="ECO:0000256" key="14">
    <source>
        <dbReference type="PROSITE-ProRule" id="PRU00560"/>
    </source>
</evidence>
<evidence type="ECO:0000256" key="6">
    <source>
        <dbReference type="ARBA" id="ARBA00022839"/>
    </source>
</evidence>
<dbReference type="GO" id="GO:0000725">
    <property type="term" value="P:recombinational repair"/>
    <property type="evidence" value="ECO:0007669"/>
    <property type="project" value="TreeGrafter"/>
</dbReference>
<keyword evidence="10" id="KW-0413">Isomerase</keyword>
<evidence type="ECO:0000256" key="15">
    <source>
        <dbReference type="SAM" id="MobiDB-lite"/>
    </source>
</evidence>
<dbReference type="PANTHER" id="PTHR11070">
    <property type="entry name" value="UVRD / RECB / PCRA DNA HELICASE FAMILY MEMBER"/>
    <property type="match status" value="1"/>
</dbReference>
<dbReference type="GO" id="GO:0005524">
    <property type="term" value="F:ATP binding"/>
    <property type="evidence" value="ECO:0007669"/>
    <property type="project" value="UniProtKB-UniRule"/>
</dbReference>
<dbReference type="InterPro" id="IPR000212">
    <property type="entry name" value="DNA_helicase_UvrD/REP"/>
</dbReference>
<dbReference type="PANTHER" id="PTHR11070:SF55">
    <property type="entry name" value="DNA 3'-5' HELICASE"/>
    <property type="match status" value="1"/>
</dbReference>
<comment type="catalytic activity">
    <reaction evidence="13">
        <text>ATP + H2O = ADP + phosphate + H(+)</text>
        <dbReference type="Rhea" id="RHEA:13065"/>
        <dbReference type="ChEBI" id="CHEBI:15377"/>
        <dbReference type="ChEBI" id="CHEBI:15378"/>
        <dbReference type="ChEBI" id="CHEBI:30616"/>
        <dbReference type="ChEBI" id="CHEBI:43474"/>
        <dbReference type="ChEBI" id="CHEBI:456216"/>
        <dbReference type="EC" id="5.6.2.4"/>
    </reaction>
</comment>
<gene>
    <name evidence="18" type="ORF">SAMN05444422_11479</name>
</gene>
<name>A0A1I1LCR1_NATHA</name>
<keyword evidence="2 14" id="KW-0547">Nucleotide-binding</keyword>
<keyword evidence="9" id="KW-0234">DNA repair</keyword>
<reference evidence="19" key="1">
    <citation type="submission" date="2016-10" db="EMBL/GenBank/DDBJ databases">
        <authorList>
            <person name="Varghese N."/>
            <person name="Submissions S."/>
        </authorList>
    </citation>
    <scope>NUCLEOTIDE SEQUENCE [LARGE SCALE GENOMIC DNA]</scope>
    <source>
        <strain evidence="19">DSM 13078</strain>
    </source>
</reference>
<dbReference type="InterPro" id="IPR011335">
    <property type="entry name" value="Restrct_endonuc-II-like"/>
</dbReference>